<evidence type="ECO:0000313" key="3">
    <source>
        <dbReference type="WBParaSite" id="SCUD_0001621601-mRNA-1"/>
    </source>
</evidence>
<evidence type="ECO:0000313" key="2">
    <source>
        <dbReference type="Proteomes" id="UP000279833"/>
    </source>
</evidence>
<name>A0A183KME0_9TREM</name>
<reference evidence="3" key="1">
    <citation type="submission" date="2016-06" db="UniProtKB">
        <authorList>
            <consortium name="WormBaseParasite"/>
        </authorList>
    </citation>
    <scope>IDENTIFICATION</scope>
</reference>
<dbReference type="AlphaFoldDB" id="A0A183KME0"/>
<dbReference type="Proteomes" id="UP000279833">
    <property type="component" value="Unassembled WGS sequence"/>
</dbReference>
<dbReference type="EMBL" id="UZAK01038424">
    <property type="protein sequence ID" value="VDP61104.1"/>
    <property type="molecule type" value="Genomic_DNA"/>
</dbReference>
<proteinExistence type="predicted"/>
<accession>A0A183KME0</accession>
<reference evidence="1 2" key="2">
    <citation type="submission" date="2018-11" db="EMBL/GenBank/DDBJ databases">
        <authorList>
            <consortium name="Pathogen Informatics"/>
        </authorList>
    </citation>
    <scope>NUCLEOTIDE SEQUENCE [LARGE SCALE GENOMIC DNA]</scope>
    <source>
        <strain evidence="1">Dakar</strain>
        <strain evidence="2">Dakar, Senegal</strain>
    </source>
</reference>
<evidence type="ECO:0000313" key="1">
    <source>
        <dbReference type="EMBL" id="VDP61104.1"/>
    </source>
</evidence>
<gene>
    <name evidence="1" type="ORF">SCUD_LOCUS16213</name>
</gene>
<organism evidence="3">
    <name type="scientific">Schistosoma curassoni</name>
    <dbReference type="NCBI Taxonomy" id="6186"/>
    <lineage>
        <taxon>Eukaryota</taxon>
        <taxon>Metazoa</taxon>
        <taxon>Spiralia</taxon>
        <taxon>Lophotrochozoa</taxon>
        <taxon>Platyhelminthes</taxon>
        <taxon>Trematoda</taxon>
        <taxon>Digenea</taxon>
        <taxon>Strigeidida</taxon>
        <taxon>Schistosomatoidea</taxon>
        <taxon>Schistosomatidae</taxon>
        <taxon>Schistosoma</taxon>
    </lineage>
</organism>
<protein>
    <submittedName>
        <fullName evidence="3">DUF655 domain-containing protein</fullName>
    </submittedName>
</protein>
<dbReference type="WBParaSite" id="SCUD_0001621601-mRNA-1">
    <property type="protein sequence ID" value="SCUD_0001621601-mRNA-1"/>
    <property type="gene ID" value="SCUD_0001621601"/>
</dbReference>
<sequence>MVVGGSQQETLDPGFVLFVTRQQGVPVILRELVLPGGFDLFIRVKGNIKKAYEKVPGLESVLPREYGGHNRSIKDILKEQNADFKEYFLKNEILWRGMAVNERKRPESSKRLIGEYKEADDRSMGTTGTFIPLPVND</sequence>
<keyword evidence="2" id="KW-1185">Reference proteome</keyword>
<dbReference type="STRING" id="6186.A0A183KME0"/>